<evidence type="ECO:0000313" key="4">
    <source>
        <dbReference type="Proteomes" id="UP001216907"/>
    </source>
</evidence>
<protein>
    <recommendedName>
        <fullName evidence="2">DUF6798 domain-containing protein</fullName>
    </recommendedName>
</protein>
<feature type="transmembrane region" description="Helical" evidence="1">
    <location>
        <begin position="87"/>
        <end position="109"/>
    </location>
</feature>
<feature type="transmembrane region" description="Helical" evidence="1">
    <location>
        <begin position="347"/>
        <end position="367"/>
    </location>
</feature>
<dbReference type="EMBL" id="JARRAG010000002">
    <property type="protein sequence ID" value="MDG3006379.1"/>
    <property type="molecule type" value="Genomic_DNA"/>
</dbReference>
<sequence length="663" mass="72158">MEDGCRIEARGRRDVGPAWGLVLLAFGAYLTLKGYHSLDGDQAHRLPLLLHSLDPRLYADDPFVRSFDAFNPHRGSLRLLGAMTRSVGLPATLFALFALTFALSVWGFFRLAAAFWPGRAEAAGWTAVVLFLAAKAGNIGTNHLFEAMLLDRLMALALAWTAAAALVENPRKGWWTSAIALGAAAWIHPSLGLQLALVFSGSWLAWVLFGSRTQTSWPLAIRAVAATSLAIVPGLVDNLAPFGNLREGLKPETFRVLTVELQSPQHMLPHLWRQPQWLAAAAYLGLVAAALVGLRRAGEDADSEHESSPRWRLLLMLGVVLTWLAGAWAAVEGIGHVGATVFQPFRIATFGRGLALVVASGHVVGLWRRGGLADRLRAVLIPVACTGDWLFAAVVAIELVMTLLEAAGERIGSGTRDVVLVGLLAWAGAFLARHDTERGERALAAAVVGGLALGAAGRRLPSFSLTWTPRRHRWATAAAWAFPAAALVGGLLPASHPPAGSRFVRGLVAHCRFAPVPIDDVEELATWCRWNTPESARFIGPPGPKGFRLWSHRNWAFNRAGSPYHAQGLRDWYERFRDHVDFDGPPAAFVRAYLDGRHRLEARYDGLSDDQLAALAQRQGADYVVAGADRPRATADGPLERLQQRGEYAVYRVRHERLAQAQR</sequence>
<feature type="transmembrane region" description="Helical" evidence="1">
    <location>
        <begin position="149"/>
        <end position="167"/>
    </location>
</feature>
<comment type="caution">
    <text evidence="3">The sequence shown here is derived from an EMBL/GenBank/DDBJ whole genome shotgun (WGS) entry which is preliminary data.</text>
</comment>
<keyword evidence="1" id="KW-1133">Transmembrane helix</keyword>
<keyword evidence="1" id="KW-0812">Transmembrane</keyword>
<evidence type="ECO:0000256" key="1">
    <source>
        <dbReference type="SAM" id="Phobius"/>
    </source>
</evidence>
<evidence type="ECO:0000313" key="3">
    <source>
        <dbReference type="EMBL" id="MDG3006379.1"/>
    </source>
</evidence>
<feature type="transmembrane region" description="Helical" evidence="1">
    <location>
        <begin position="219"/>
        <end position="236"/>
    </location>
</feature>
<gene>
    <name evidence="3" type="ORF">PZE19_21620</name>
</gene>
<feature type="transmembrane region" description="Helical" evidence="1">
    <location>
        <begin position="314"/>
        <end position="335"/>
    </location>
</feature>
<dbReference type="Proteomes" id="UP001216907">
    <property type="component" value="Unassembled WGS sequence"/>
</dbReference>
<feature type="transmembrane region" description="Helical" evidence="1">
    <location>
        <begin position="379"/>
        <end position="401"/>
    </location>
</feature>
<keyword evidence="4" id="KW-1185">Reference proteome</keyword>
<feature type="transmembrane region" description="Helical" evidence="1">
    <location>
        <begin position="18"/>
        <end position="35"/>
    </location>
</feature>
<dbReference type="Pfam" id="PF20604">
    <property type="entry name" value="DUF6798"/>
    <property type="match status" value="1"/>
</dbReference>
<evidence type="ECO:0000259" key="2">
    <source>
        <dbReference type="Pfam" id="PF20604"/>
    </source>
</evidence>
<keyword evidence="1" id="KW-0472">Membrane</keyword>
<feature type="transmembrane region" description="Helical" evidence="1">
    <location>
        <begin position="115"/>
        <end position="137"/>
    </location>
</feature>
<dbReference type="InterPro" id="IPR046477">
    <property type="entry name" value="DUF6798"/>
</dbReference>
<feature type="transmembrane region" description="Helical" evidence="1">
    <location>
        <begin position="179"/>
        <end position="207"/>
    </location>
</feature>
<reference evidence="3 4" key="1">
    <citation type="submission" date="2023-03" db="EMBL/GenBank/DDBJ databases">
        <title>Paludisphaera mucosa sp. nov. a novel planctomycete from northern fen.</title>
        <authorList>
            <person name="Ivanova A."/>
        </authorList>
    </citation>
    <scope>NUCLEOTIDE SEQUENCE [LARGE SCALE GENOMIC DNA]</scope>
    <source>
        <strain evidence="3 4">Pla2</strain>
    </source>
</reference>
<dbReference type="RefSeq" id="WP_277862679.1">
    <property type="nucleotide sequence ID" value="NZ_JARRAG010000002.1"/>
</dbReference>
<feature type="transmembrane region" description="Helical" evidence="1">
    <location>
        <begin position="277"/>
        <end position="294"/>
    </location>
</feature>
<proteinExistence type="predicted"/>
<name>A0ABT6FFV0_9BACT</name>
<organism evidence="3 4">
    <name type="scientific">Paludisphaera mucosa</name>
    <dbReference type="NCBI Taxonomy" id="3030827"/>
    <lineage>
        <taxon>Bacteria</taxon>
        <taxon>Pseudomonadati</taxon>
        <taxon>Planctomycetota</taxon>
        <taxon>Planctomycetia</taxon>
        <taxon>Isosphaerales</taxon>
        <taxon>Isosphaeraceae</taxon>
        <taxon>Paludisphaera</taxon>
    </lineage>
</organism>
<accession>A0ABT6FFV0</accession>
<feature type="domain" description="DUF6798" evidence="2">
    <location>
        <begin position="520"/>
        <end position="578"/>
    </location>
</feature>